<evidence type="ECO:0000313" key="2">
    <source>
        <dbReference type="Proteomes" id="UP000234275"/>
    </source>
</evidence>
<evidence type="ECO:0000313" key="1">
    <source>
        <dbReference type="EMBL" id="PLB54977.1"/>
    </source>
</evidence>
<keyword evidence="2" id="KW-1185">Reference proteome</keyword>
<gene>
    <name evidence="1" type="ORF">P170DRAFT_460945</name>
</gene>
<dbReference type="EMBL" id="MSFO01000001">
    <property type="protein sequence ID" value="PLB54977.1"/>
    <property type="molecule type" value="Genomic_DNA"/>
</dbReference>
<dbReference type="AlphaFoldDB" id="A0A2I2GQ19"/>
<name>A0A2I2GQ19_9EURO</name>
<dbReference type="RefSeq" id="XP_024710279.1">
    <property type="nucleotide sequence ID" value="XM_024851990.1"/>
</dbReference>
<protein>
    <submittedName>
        <fullName evidence="1">Uncharacterized protein</fullName>
    </submittedName>
</protein>
<dbReference type="VEuPathDB" id="FungiDB:P170DRAFT_460945"/>
<proteinExistence type="predicted"/>
<comment type="caution">
    <text evidence="1">The sequence shown here is derived from an EMBL/GenBank/DDBJ whole genome shotgun (WGS) entry which is preliminary data.</text>
</comment>
<dbReference type="GeneID" id="36559688"/>
<sequence length="294" mass="34032">MVNVTTLCVTCHEATSSRFFRQSQNAVEAIYDQLEHNDWQGNQWLVNLGLSQDVIDRLSNDPSCLSDIAFRFTWIGTKGLIKVVVPSIQHNFTTSGLVHYIDQQCILMGVPDNDLAWGRTVTTPGTDTTHGKQPDGCFYPPNRQPLGGQFNGWPSMVIETGVSESLAKLRCEATWWFEKSSGDTRTVILISIKAATKEIRFEKWQLISPNVPRPVTKTLEVMEDYVKRLTQGKDHYMDMLREWRIRRRRWELDYVKRYKDMDAAGWWDRQGPVSDEEIENLENQINAKNLRDRY</sequence>
<dbReference type="Proteomes" id="UP000234275">
    <property type="component" value="Unassembled WGS sequence"/>
</dbReference>
<organism evidence="1 2">
    <name type="scientific">Aspergillus steynii IBT 23096</name>
    <dbReference type="NCBI Taxonomy" id="1392250"/>
    <lineage>
        <taxon>Eukaryota</taxon>
        <taxon>Fungi</taxon>
        <taxon>Dikarya</taxon>
        <taxon>Ascomycota</taxon>
        <taxon>Pezizomycotina</taxon>
        <taxon>Eurotiomycetes</taxon>
        <taxon>Eurotiomycetidae</taxon>
        <taxon>Eurotiales</taxon>
        <taxon>Aspergillaceae</taxon>
        <taxon>Aspergillus</taxon>
        <taxon>Aspergillus subgen. Circumdati</taxon>
    </lineage>
</organism>
<reference evidence="1 2" key="1">
    <citation type="submission" date="2016-12" db="EMBL/GenBank/DDBJ databases">
        <title>The genomes of Aspergillus section Nigri reveals drivers in fungal speciation.</title>
        <authorList>
            <consortium name="DOE Joint Genome Institute"/>
            <person name="Vesth T.C."/>
            <person name="Nybo J."/>
            <person name="Theobald S."/>
            <person name="Brandl J."/>
            <person name="Frisvad J.C."/>
            <person name="Nielsen K.F."/>
            <person name="Lyhne E.K."/>
            <person name="Kogle M.E."/>
            <person name="Kuo A."/>
            <person name="Riley R."/>
            <person name="Clum A."/>
            <person name="Nolan M."/>
            <person name="Lipzen A."/>
            <person name="Salamov A."/>
            <person name="Henrissat B."/>
            <person name="Wiebenga A."/>
            <person name="De Vries R.P."/>
            <person name="Grigoriev I.V."/>
            <person name="Mortensen U.H."/>
            <person name="Andersen M.R."/>
            <person name="Baker S.E."/>
        </authorList>
    </citation>
    <scope>NUCLEOTIDE SEQUENCE [LARGE SCALE GENOMIC DNA]</scope>
    <source>
        <strain evidence="1 2">IBT 23096</strain>
    </source>
</reference>
<accession>A0A2I2GQ19</accession>
<dbReference type="OrthoDB" id="76567at2759"/>